<accession>A0A7V8SY70</accession>
<dbReference type="Proteomes" id="UP000567293">
    <property type="component" value="Unassembled WGS sequence"/>
</dbReference>
<evidence type="ECO:0000313" key="1">
    <source>
        <dbReference type="EMBL" id="MBA0086447.1"/>
    </source>
</evidence>
<keyword evidence="2" id="KW-1185">Reference proteome</keyword>
<gene>
    <name evidence="1" type="ORF">HRJ53_15815</name>
</gene>
<proteinExistence type="predicted"/>
<reference evidence="1" key="1">
    <citation type="submission" date="2020-06" db="EMBL/GenBank/DDBJ databases">
        <title>Legume-microbial interactions unlock mineral nutrients during tropical forest succession.</title>
        <authorList>
            <person name="Epihov D.Z."/>
        </authorList>
    </citation>
    <scope>NUCLEOTIDE SEQUENCE [LARGE SCALE GENOMIC DNA]</scope>
    <source>
        <strain evidence="1">Pan2503</strain>
    </source>
</reference>
<comment type="caution">
    <text evidence="1">The sequence shown here is derived from an EMBL/GenBank/DDBJ whole genome shotgun (WGS) entry which is preliminary data.</text>
</comment>
<dbReference type="EMBL" id="JACDQQ010001518">
    <property type="protein sequence ID" value="MBA0086447.1"/>
    <property type="molecule type" value="Genomic_DNA"/>
</dbReference>
<dbReference type="AlphaFoldDB" id="A0A7V8SY70"/>
<sequence length="87" mass="9749">MKTEGLWIWLALSAPLVAQMDFAGEWAPVQDEDNTGNPHIGEFIGIPMSEAGRLRSEAWSSSYMTLPEWQCRPHGAMYISRGPSQVR</sequence>
<name>A0A7V8SY70_9BACT</name>
<protein>
    <submittedName>
        <fullName evidence="1">Uncharacterized protein</fullName>
    </submittedName>
</protein>
<feature type="non-terminal residue" evidence="1">
    <location>
        <position position="87"/>
    </location>
</feature>
<organism evidence="1 2">
    <name type="scientific">Candidatus Acidiferrum panamense</name>
    <dbReference type="NCBI Taxonomy" id="2741543"/>
    <lineage>
        <taxon>Bacteria</taxon>
        <taxon>Pseudomonadati</taxon>
        <taxon>Acidobacteriota</taxon>
        <taxon>Terriglobia</taxon>
        <taxon>Candidatus Acidiferrales</taxon>
        <taxon>Candidatus Acidiferrum</taxon>
    </lineage>
</organism>
<evidence type="ECO:0000313" key="2">
    <source>
        <dbReference type="Proteomes" id="UP000567293"/>
    </source>
</evidence>